<dbReference type="EMBL" id="CAJVQA010030246">
    <property type="protein sequence ID" value="CAG8798879.1"/>
    <property type="molecule type" value="Genomic_DNA"/>
</dbReference>
<sequence>MSELQELLCNYHIFYPLYLQAYKILLQAYQNNTSNSDLKVYLHFNILTDKHQYNILTSNEIAIILPRNGSLSKLAYNIILHLRE</sequence>
<evidence type="ECO:0000313" key="1">
    <source>
        <dbReference type="EMBL" id="CAG8798879.1"/>
    </source>
</evidence>
<reference evidence="1" key="1">
    <citation type="submission" date="2021-06" db="EMBL/GenBank/DDBJ databases">
        <authorList>
            <person name="Kallberg Y."/>
            <person name="Tangrot J."/>
            <person name="Rosling A."/>
        </authorList>
    </citation>
    <scope>NUCLEOTIDE SEQUENCE</scope>
    <source>
        <strain evidence="1">FL966</strain>
    </source>
</reference>
<name>A0A9N9JV58_9GLOM</name>
<dbReference type="Proteomes" id="UP000789759">
    <property type="component" value="Unassembled WGS sequence"/>
</dbReference>
<keyword evidence="2" id="KW-1185">Reference proteome</keyword>
<protein>
    <submittedName>
        <fullName evidence="1">17768_t:CDS:1</fullName>
    </submittedName>
</protein>
<proteinExistence type="predicted"/>
<feature type="non-terminal residue" evidence="1">
    <location>
        <position position="84"/>
    </location>
</feature>
<evidence type="ECO:0000313" key="2">
    <source>
        <dbReference type="Proteomes" id="UP000789759"/>
    </source>
</evidence>
<dbReference type="OrthoDB" id="2272314at2759"/>
<dbReference type="AlphaFoldDB" id="A0A9N9JV58"/>
<comment type="caution">
    <text evidence="1">The sequence shown here is derived from an EMBL/GenBank/DDBJ whole genome shotgun (WGS) entry which is preliminary data.</text>
</comment>
<gene>
    <name evidence="1" type="ORF">CPELLU_LOCUS17559</name>
</gene>
<accession>A0A9N9JV58</accession>
<organism evidence="1 2">
    <name type="scientific">Cetraspora pellucida</name>
    <dbReference type="NCBI Taxonomy" id="1433469"/>
    <lineage>
        <taxon>Eukaryota</taxon>
        <taxon>Fungi</taxon>
        <taxon>Fungi incertae sedis</taxon>
        <taxon>Mucoromycota</taxon>
        <taxon>Glomeromycotina</taxon>
        <taxon>Glomeromycetes</taxon>
        <taxon>Diversisporales</taxon>
        <taxon>Gigasporaceae</taxon>
        <taxon>Cetraspora</taxon>
    </lineage>
</organism>